<evidence type="ECO:0000313" key="4">
    <source>
        <dbReference type="EMBL" id="GGC76181.1"/>
    </source>
</evidence>
<dbReference type="Pfam" id="PF00795">
    <property type="entry name" value="CN_hydrolase"/>
    <property type="match status" value="1"/>
</dbReference>
<comment type="similarity">
    <text evidence="1">Belongs to the carbon-nitrogen hydrolase superfamily. NIT1/NIT2 family.</text>
</comment>
<name>A0ABQ1NGA2_9BACI</name>
<gene>
    <name evidence="4" type="ORF">GCM10007216_03440</name>
</gene>
<feature type="domain" description="CN hydrolase" evidence="3">
    <location>
        <begin position="2"/>
        <end position="257"/>
    </location>
</feature>
<dbReference type="InterPro" id="IPR036526">
    <property type="entry name" value="C-N_Hydrolase_sf"/>
</dbReference>
<sequence length="289" mass="31758">MTKISVAQITPVTGEKEINMKKMKELIEKAAGQGVELIVFPELALTGYNCGDHFFEVAETIPGQSTDYFKEIARTHNIYIIWGLPEKGNIPGLLYNSAAIVGPEGYLGRWRKNTLPGHATDKGGAGAFPDRRFFKKGGDLAVIDTKLGKIGLLICYDIFFPELARYLTLKGADLIIGISGSPSFERDIFEPIVKARAMENVIPVVYTNLVGKEGDTEYWGGGCMIGAGDVNSKVPGSPEICKASYTEEGITIGEVDLTHSQRVRPFFPVLRDIETDMYHKLAKVHQNLT</sequence>
<dbReference type="PROSITE" id="PS01227">
    <property type="entry name" value="UPF0012"/>
    <property type="match status" value="1"/>
</dbReference>
<dbReference type="PROSITE" id="PS50263">
    <property type="entry name" value="CN_HYDROLASE"/>
    <property type="match status" value="1"/>
</dbReference>
<keyword evidence="2" id="KW-0378">Hydrolase</keyword>
<reference evidence="5" key="1">
    <citation type="journal article" date="2019" name="Int. J. Syst. Evol. Microbiol.">
        <title>The Global Catalogue of Microorganisms (GCM) 10K type strain sequencing project: providing services to taxonomists for standard genome sequencing and annotation.</title>
        <authorList>
            <consortium name="The Broad Institute Genomics Platform"/>
            <consortium name="The Broad Institute Genome Sequencing Center for Infectious Disease"/>
            <person name="Wu L."/>
            <person name="Ma J."/>
        </authorList>
    </citation>
    <scope>NUCLEOTIDE SEQUENCE [LARGE SCALE GENOMIC DNA]</scope>
    <source>
        <strain evidence="5">CCM 7282</strain>
    </source>
</reference>
<keyword evidence="5" id="KW-1185">Reference proteome</keyword>
<proteinExistence type="inferred from homology"/>
<dbReference type="InterPro" id="IPR003010">
    <property type="entry name" value="C-N_Hydrolase"/>
</dbReference>
<evidence type="ECO:0000256" key="1">
    <source>
        <dbReference type="ARBA" id="ARBA00010613"/>
    </source>
</evidence>
<dbReference type="InterPro" id="IPR001110">
    <property type="entry name" value="UPF0012_CS"/>
</dbReference>
<protein>
    <submittedName>
        <fullName evidence="4">Hydratase</fullName>
    </submittedName>
</protein>
<dbReference type="SUPFAM" id="SSF56317">
    <property type="entry name" value="Carbon-nitrogen hydrolase"/>
    <property type="match status" value="1"/>
</dbReference>
<evidence type="ECO:0000313" key="5">
    <source>
        <dbReference type="Proteomes" id="UP000619534"/>
    </source>
</evidence>
<dbReference type="InterPro" id="IPR050345">
    <property type="entry name" value="Aliph_Amidase/BUP"/>
</dbReference>
<comment type="caution">
    <text evidence="4">The sequence shown here is derived from an EMBL/GenBank/DDBJ whole genome shotgun (WGS) entry which is preliminary data.</text>
</comment>
<accession>A0ABQ1NGA2</accession>
<dbReference type="PANTHER" id="PTHR43674">
    <property type="entry name" value="NITRILASE C965.09-RELATED"/>
    <property type="match status" value="1"/>
</dbReference>
<dbReference type="CDD" id="cd07197">
    <property type="entry name" value="nitrilase"/>
    <property type="match status" value="1"/>
</dbReference>
<dbReference type="Proteomes" id="UP000619534">
    <property type="component" value="Unassembled WGS sequence"/>
</dbReference>
<dbReference type="Gene3D" id="3.60.110.10">
    <property type="entry name" value="Carbon-nitrogen hydrolase"/>
    <property type="match status" value="1"/>
</dbReference>
<dbReference type="EMBL" id="BMCJ01000001">
    <property type="protein sequence ID" value="GGC76181.1"/>
    <property type="molecule type" value="Genomic_DNA"/>
</dbReference>
<organism evidence="4 5">
    <name type="scientific">Thalassobacillus devorans</name>
    <dbReference type="NCBI Taxonomy" id="279813"/>
    <lineage>
        <taxon>Bacteria</taxon>
        <taxon>Bacillati</taxon>
        <taxon>Bacillota</taxon>
        <taxon>Bacilli</taxon>
        <taxon>Bacillales</taxon>
        <taxon>Bacillaceae</taxon>
        <taxon>Thalassobacillus</taxon>
    </lineage>
</organism>
<dbReference type="PANTHER" id="PTHR43674:SF2">
    <property type="entry name" value="BETA-UREIDOPROPIONASE"/>
    <property type="match status" value="1"/>
</dbReference>
<evidence type="ECO:0000256" key="2">
    <source>
        <dbReference type="ARBA" id="ARBA00022801"/>
    </source>
</evidence>
<dbReference type="RefSeq" id="WP_062444748.1">
    <property type="nucleotide sequence ID" value="NZ_BMCJ01000001.1"/>
</dbReference>
<evidence type="ECO:0000259" key="3">
    <source>
        <dbReference type="PROSITE" id="PS50263"/>
    </source>
</evidence>